<keyword evidence="1" id="KW-1133">Transmembrane helix</keyword>
<organism evidence="2 3">
    <name type="scientific">Gilvimarinus gilvus</name>
    <dbReference type="NCBI Taxonomy" id="3058038"/>
    <lineage>
        <taxon>Bacteria</taxon>
        <taxon>Pseudomonadati</taxon>
        <taxon>Pseudomonadota</taxon>
        <taxon>Gammaproteobacteria</taxon>
        <taxon>Cellvibrionales</taxon>
        <taxon>Cellvibrionaceae</taxon>
        <taxon>Gilvimarinus</taxon>
    </lineage>
</organism>
<proteinExistence type="predicted"/>
<dbReference type="Proteomes" id="UP001273505">
    <property type="component" value="Unassembled WGS sequence"/>
</dbReference>
<sequence length="147" mass="16099">MNNIIWQGRCSLLVYLYPYLFLALCSVALFPIHPLLSALGLTLIAGFALDAHSTRYTLTDSNIVVSGGLFGSEPATIELKDIVNIYVIDDVPWHTFSVGWILLVINEDDDEHPCLRCVRQPLKVGALIEQAAIEAGATISTSSHDTE</sequence>
<protein>
    <recommendedName>
        <fullName evidence="4">GPI-GlcNAc transferase complex PIG-H component conserved domain-containing protein</fullName>
    </recommendedName>
</protein>
<keyword evidence="3" id="KW-1185">Reference proteome</keyword>
<comment type="caution">
    <text evidence="2">The sequence shown here is derived from an EMBL/GenBank/DDBJ whole genome shotgun (WGS) entry which is preliminary data.</text>
</comment>
<evidence type="ECO:0000256" key="1">
    <source>
        <dbReference type="SAM" id="Phobius"/>
    </source>
</evidence>
<keyword evidence="1" id="KW-0472">Membrane</keyword>
<keyword evidence="1" id="KW-0812">Transmembrane</keyword>
<gene>
    <name evidence="2" type="ORF">SCD92_04975</name>
</gene>
<dbReference type="EMBL" id="JAXAFO010000006">
    <property type="protein sequence ID" value="MDX6848701.1"/>
    <property type="molecule type" value="Genomic_DNA"/>
</dbReference>
<evidence type="ECO:0008006" key="4">
    <source>
        <dbReference type="Google" id="ProtNLM"/>
    </source>
</evidence>
<name>A0ABU4RUZ5_9GAMM</name>
<evidence type="ECO:0000313" key="3">
    <source>
        <dbReference type="Proteomes" id="UP001273505"/>
    </source>
</evidence>
<feature type="transmembrane region" description="Helical" evidence="1">
    <location>
        <begin position="12"/>
        <end position="29"/>
    </location>
</feature>
<dbReference type="RefSeq" id="WP_302724096.1">
    <property type="nucleotide sequence ID" value="NZ_JAULRU010000731.1"/>
</dbReference>
<evidence type="ECO:0000313" key="2">
    <source>
        <dbReference type="EMBL" id="MDX6848701.1"/>
    </source>
</evidence>
<reference evidence="2 3" key="1">
    <citation type="submission" date="2023-11" db="EMBL/GenBank/DDBJ databases">
        <title>Gilvimarinus fulvus sp. nov., isolated from the surface of Kelp.</title>
        <authorList>
            <person name="Sun Y.Y."/>
            <person name="Gong Y."/>
            <person name="Du Z.J."/>
        </authorList>
    </citation>
    <scope>NUCLEOTIDE SEQUENCE [LARGE SCALE GENOMIC DNA]</scope>
    <source>
        <strain evidence="2 3">SDUM040013</strain>
    </source>
</reference>
<accession>A0ABU4RUZ5</accession>